<proteinExistence type="predicted"/>
<dbReference type="InterPro" id="IPR005891">
    <property type="entry name" value="DevC"/>
</dbReference>
<dbReference type="PIRSF" id="PIRSF031773">
    <property type="entry name" value="DevC"/>
    <property type="match status" value="1"/>
</dbReference>
<gene>
    <name evidence="9" type="ordered locus">Sta7437_1386</name>
</gene>
<evidence type="ECO:0000256" key="3">
    <source>
        <dbReference type="ARBA" id="ARBA00022475"/>
    </source>
</evidence>
<evidence type="ECO:0000256" key="7">
    <source>
        <dbReference type="SAM" id="Phobius"/>
    </source>
</evidence>
<dbReference type="PATRIC" id="fig|111780.3.peg.1444"/>
<dbReference type="HOGENOM" id="CLU_000604_8_9_3"/>
<evidence type="ECO:0000259" key="8">
    <source>
        <dbReference type="Pfam" id="PF02687"/>
    </source>
</evidence>
<dbReference type="PANTHER" id="PTHR43738:SF1">
    <property type="entry name" value="HEMIN TRANSPORT SYSTEM PERMEASE PROTEIN HRTB-RELATED"/>
    <property type="match status" value="1"/>
</dbReference>
<dbReference type="AlphaFoldDB" id="K9XQZ3"/>
<feature type="transmembrane region" description="Helical" evidence="7">
    <location>
        <begin position="17"/>
        <end position="37"/>
    </location>
</feature>
<evidence type="ECO:0000256" key="5">
    <source>
        <dbReference type="ARBA" id="ARBA00022989"/>
    </source>
</evidence>
<evidence type="ECO:0000256" key="2">
    <source>
        <dbReference type="ARBA" id="ARBA00022448"/>
    </source>
</evidence>
<evidence type="ECO:0000256" key="4">
    <source>
        <dbReference type="ARBA" id="ARBA00022692"/>
    </source>
</evidence>
<dbReference type="NCBIfam" id="TIGR01185">
    <property type="entry name" value="devC"/>
    <property type="match status" value="1"/>
</dbReference>
<feature type="transmembrane region" description="Helical" evidence="7">
    <location>
        <begin position="259"/>
        <end position="284"/>
    </location>
</feature>
<feature type="domain" description="ABC3 transporter permease C-terminal" evidence="8">
    <location>
        <begin position="269"/>
        <end position="378"/>
    </location>
</feature>
<keyword evidence="4 7" id="KW-0812">Transmembrane</keyword>
<evidence type="ECO:0000256" key="6">
    <source>
        <dbReference type="ARBA" id="ARBA00023136"/>
    </source>
</evidence>
<dbReference type="PANTHER" id="PTHR43738">
    <property type="entry name" value="ABC TRANSPORTER, MEMBRANE PROTEIN"/>
    <property type="match status" value="1"/>
</dbReference>
<protein>
    <submittedName>
        <fullName evidence="9">DevC protein</fullName>
    </submittedName>
</protein>
<dbReference type="InterPro" id="IPR051125">
    <property type="entry name" value="ABC-4/HrtB_transporter"/>
</dbReference>
<dbReference type="OrthoDB" id="180999at2"/>
<dbReference type="KEGG" id="scs:Sta7437_1386"/>
<dbReference type="Proteomes" id="UP000010473">
    <property type="component" value="Chromosome"/>
</dbReference>
<keyword evidence="6 7" id="KW-0472">Membrane</keyword>
<sequence length="383" mass="42220">MKTPLAWLQLSHEKIRLLVALAGIGFADMLMFMQLGFQNALFDSSVTLHKAIDGDVFLMSPKSDALGFTETFSDRRLYESLAIDGVESVVPLYLNFGSWKNPIDRNTRNILVIGFNPANNILDLPGVTQANLDKTKLEDYVLFDDKSRPEFGNIPQLLQQKPTVTTEVSARKVTVDGLFSLGASFAADGNIITSDINFLKLFPERKEGLIDIGVINVKPDANSDLVLSQLRQKLPQDVSVYSKEEFIQHEIQYWQNSTAIGFVFTLGTAIGFIVGTVIVYQILYTDVADHLSEYATLKAMGYKDSYFIILIFQEAVILALLGFLPGFAIAKGLYFLAANATALPLYMTTGRTITVLILTIIMCCASGTIAVRKLSAADPADIF</sequence>
<dbReference type="Pfam" id="PF02687">
    <property type="entry name" value="FtsX"/>
    <property type="match status" value="1"/>
</dbReference>
<keyword evidence="10" id="KW-1185">Reference proteome</keyword>
<keyword evidence="2" id="KW-0813">Transport</keyword>
<dbReference type="STRING" id="111780.Sta7437_1386"/>
<evidence type="ECO:0000313" key="10">
    <source>
        <dbReference type="Proteomes" id="UP000010473"/>
    </source>
</evidence>
<reference evidence="10" key="1">
    <citation type="journal article" date="2013" name="Proc. Natl. Acad. Sci. U.S.A.">
        <title>Improving the coverage of the cyanobacterial phylum using diversity-driven genome sequencing.</title>
        <authorList>
            <person name="Shih P.M."/>
            <person name="Wu D."/>
            <person name="Latifi A."/>
            <person name="Axen S.D."/>
            <person name="Fewer D.P."/>
            <person name="Talla E."/>
            <person name="Calteau A."/>
            <person name="Cai F."/>
            <person name="Tandeau de Marsac N."/>
            <person name="Rippka R."/>
            <person name="Herdman M."/>
            <person name="Sivonen K."/>
            <person name="Coursin T."/>
            <person name="Laurent T."/>
            <person name="Goodwin L."/>
            <person name="Nolan M."/>
            <person name="Davenport K.W."/>
            <person name="Han C.S."/>
            <person name="Rubin E.M."/>
            <person name="Eisen J.A."/>
            <person name="Woyke T."/>
            <person name="Gugger M."/>
            <person name="Kerfeld C.A."/>
        </authorList>
    </citation>
    <scope>NUCLEOTIDE SEQUENCE [LARGE SCALE GENOMIC DNA]</scope>
    <source>
        <strain evidence="10">ATCC 29371 / PCC 7437</strain>
    </source>
</reference>
<comment type="subcellular location">
    <subcellularLocation>
        <location evidence="1">Cell membrane</location>
        <topology evidence="1">Multi-pass membrane protein</topology>
    </subcellularLocation>
</comment>
<feature type="transmembrane region" description="Helical" evidence="7">
    <location>
        <begin position="350"/>
        <end position="371"/>
    </location>
</feature>
<keyword evidence="5 7" id="KW-1133">Transmembrane helix</keyword>
<feature type="transmembrane region" description="Helical" evidence="7">
    <location>
        <begin position="305"/>
        <end position="330"/>
    </location>
</feature>
<evidence type="ECO:0000313" key="9">
    <source>
        <dbReference type="EMBL" id="AFZ34953.1"/>
    </source>
</evidence>
<dbReference type="InterPro" id="IPR003838">
    <property type="entry name" value="ABC3_permease_C"/>
</dbReference>
<keyword evidence="3" id="KW-1003">Cell membrane</keyword>
<organism evidence="9 10">
    <name type="scientific">Stanieria cyanosphaera (strain ATCC 29371 / PCC 7437)</name>
    <dbReference type="NCBI Taxonomy" id="111780"/>
    <lineage>
        <taxon>Bacteria</taxon>
        <taxon>Bacillati</taxon>
        <taxon>Cyanobacteriota</taxon>
        <taxon>Cyanophyceae</taxon>
        <taxon>Pleurocapsales</taxon>
        <taxon>Dermocarpellaceae</taxon>
        <taxon>Stanieria</taxon>
    </lineage>
</organism>
<dbReference type="EMBL" id="CP003653">
    <property type="protein sequence ID" value="AFZ34953.1"/>
    <property type="molecule type" value="Genomic_DNA"/>
</dbReference>
<dbReference type="GO" id="GO:0005886">
    <property type="term" value="C:plasma membrane"/>
    <property type="evidence" value="ECO:0007669"/>
    <property type="project" value="UniProtKB-SubCell"/>
</dbReference>
<evidence type="ECO:0000256" key="1">
    <source>
        <dbReference type="ARBA" id="ARBA00004651"/>
    </source>
</evidence>
<dbReference type="RefSeq" id="WP_015192625.1">
    <property type="nucleotide sequence ID" value="NC_019748.1"/>
</dbReference>
<dbReference type="eggNOG" id="COG0577">
    <property type="taxonomic scope" value="Bacteria"/>
</dbReference>
<name>K9XQZ3_STAC7</name>
<accession>K9XQZ3</accession>